<comment type="caution">
    <text evidence="4">The sequence shown here is derived from an EMBL/GenBank/DDBJ whole genome shotgun (WGS) entry which is preliminary data.</text>
</comment>
<organism evidence="4 5">
    <name type="scientific">Helianthus annuus</name>
    <name type="common">Common sunflower</name>
    <dbReference type="NCBI Taxonomy" id="4232"/>
    <lineage>
        <taxon>Eukaryota</taxon>
        <taxon>Viridiplantae</taxon>
        <taxon>Streptophyta</taxon>
        <taxon>Embryophyta</taxon>
        <taxon>Tracheophyta</taxon>
        <taxon>Spermatophyta</taxon>
        <taxon>Magnoliopsida</taxon>
        <taxon>eudicotyledons</taxon>
        <taxon>Gunneridae</taxon>
        <taxon>Pentapetalae</taxon>
        <taxon>asterids</taxon>
        <taxon>campanulids</taxon>
        <taxon>Asterales</taxon>
        <taxon>Asteraceae</taxon>
        <taxon>Asteroideae</taxon>
        <taxon>Heliantheae alliance</taxon>
        <taxon>Heliantheae</taxon>
        <taxon>Helianthus</taxon>
    </lineage>
</organism>
<feature type="region of interest" description="Disordered" evidence="2">
    <location>
        <begin position="266"/>
        <end position="310"/>
    </location>
</feature>
<accession>A0A9K3JBE8</accession>
<gene>
    <name evidence="4" type="ORF">HanXRQr2_Chr04g0181331</name>
</gene>
<protein>
    <recommendedName>
        <fullName evidence="3">Transposase (putative) gypsy type domain-containing protein</fullName>
    </recommendedName>
</protein>
<evidence type="ECO:0000313" key="5">
    <source>
        <dbReference type="Proteomes" id="UP000215914"/>
    </source>
</evidence>
<reference evidence="4" key="1">
    <citation type="journal article" date="2017" name="Nature">
        <title>The sunflower genome provides insights into oil metabolism, flowering and Asterid evolution.</title>
        <authorList>
            <person name="Badouin H."/>
            <person name="Gouzy J."/>
            <person name="Grassa C.J."/>
            <person name="Murat F."/>
            <person name="Staton S.E."/>
            <person name="Cottret L."/>
            <person name="Lelandais-Briere C."/>
            <person name="Owens G.L."/>
            <person name="Carrere S."/>
            <person name="Mayjonade B."/>
            <person name="Legrand L."/>
            <person name="Gill N."/>
            <person name="Kane N.C."/>
            <person name="Bowers J.E."/>
            <person name="Hubner S."/>
            <person name="Bellec A."/>
            <person name="Berard A."/>
            <person name="Berges H."/>
            <person name="Blanchet N."/>
            <person name="Boniface M.C."/>
            <person name="Brunel D."/>
            <person name="Catrice O."/>
            <person name="Chaidir N."/>
            <person name="Claudel C."/>
            <person name="Donnadieu C."/>
            <person name="Faraut T."/>
            <person name="Fievet G."/>
            <person name="Helmstetter N."/>
            <person name="King M."/>
            <person name="Knapp S.J."/>
            <person name="Lai Z."/>
            <person name="Le Paslier M.C."/>
            <person name="Lippi Y."/>
            <person name="Lorenzon L."/>
            <person name="Mandel J.R."/>
            <person name="Marage G."/>
            <person name="Marchand G."/>
            <person name="Marquand E."/>
            <person name="Bret-Mestries E."/>
            <person name="Morien E."/>
            <person name="Nambeesan S."/>
            <person name="Nguyen T."/>
            <person name="Pegot-Espagnet P."/>
            <person name="Pouilly N."/>
            <person name="Raftis F."/>
            <person name="Sallet E."/>
            <person name="Schiex T."/>
            <person name="Thomas J."/>
            <person name="Vandecasteele C."/>
            <person name="Vares D."/>
            <person name="Vear F."/>
            <person name="Vautrin S."/>
            <person name="Crespi M."/>
            <person name="Mangin B."/>
            <person name="Burke J.M."/>
            <person name="Salse J."/>
            <person name="Munos S."/>
            <person name="Vincourt P."/>
            <person name="Rieseberg L.H."/>
            <person name="Langlade N.B."/>
        </authorList>
    </citation>
    <scope>NUCLEOTIDE SEQUENCE</scope>
    <source>
        <tissue evidence="4">Leaves</tissue>
    </source>
</reference>
<keyword evidence="5" id="KW-1185">Reference proteome</keyword>
<name>A0A9K3JBE8_HELAN</name>
<feature type="compositionally biased region" description="Polar residues" evidence="2">
    <location>
        <begin position="266"/>
        <end position="282"/>
    </location>
</feature>
<dbReference type="Proteomes" id="UP000215914">
    <property type="component" value="Unassembled WGS sequence"/>
</dbReference>
<evidence type="ECO:0000313" key="4">
    <source>
        <dbReference type="EMBL" id="KAF5811435.1"/>
    </source>
</evidence>
<keyword evidence="1" id="KW-0175">Coiled coil</keyword>
<feature type="coiled-coil region" evidence="1">
    <location>
        <begin position="569"/>
        <end position="620"/>
    </location>
</feature>
<proteinExistence type="predicted"/>
<evidence type="ECO:0000256" key="2">
    <source>
        <dbReference type="SAM" id="MobiDB-lite"/>
    </source>
</evidence>
<dbReference type="AlphaFoldDB" id="A0A9K3JBE8"/>
<dbReference type="Gramene" id="mRNA:HanXRQr2_Chr04g0181331">
    <property type="protein sequence ID" value="mRNA:HanXRQr2_Chr04g0181331"/>
    <property type="gene ID" value="HanXRQr2_Chr04g0181331"/>
</dbReference>
<dbReference type="PANTHER" id="PTHR31099:SF41">
    <property type="entry name" value="TRANSPOSASE (PUTATIVE), GYPSY TYPE-RELATED"/>
    <property type="match status" value="1"/>
</dbReference>
<dbReference type="PANTHER" id="PTHR31099">
    <property type="entry name" value="OS06G0165300 PROTEIN"/>
    <property type="match status" value="1"/>
</dbReference>
<evidence type="ECO:0000259" key="3">
    <source>
        <dbReference type="Pfam" id="PF04195"/>
    </source>
</evidence>
<reference evidence="4" key="2">
    <citation type="submission" date="2020-06" db="EMBL/GenBank/DDBJ databases">
        <title>Helianthus annuus Genome sequencing and assembly Release 2.</title>
        <authorList>
            <person name="Gouzy J."/>
            <person name="Langlade N."/>
            <person name="Munos S."/>
        </authorList>
    </citation>
    <scope>NUCLEOTIDE SEQUENCE</scope>
    <source>
        <tissue evidence="4">Leaves</tissue>
    </source>
</reference>
<dbReference type="InterPro" id="IPR007321">
    <property type="entry name" value="Transposase_28"/>
</dbReference>
<dbReference type="Pfam" id="PF04195">
    <property type="entry name" value="Transposase_28"/>
    <property type="match status" value="1"/>
</dbReference>
<sequence length="832" mass="93782">MAPGKENLAESVSVLTQRQLDKFVREYRIPLDLHPVLPSKDETVYPFRQGKFPFYTRVCNFANYRVPFSRFLIRVLRFFRVHISQVNPFGLSRISHFEISCRALERRPDLDVFRYFYEFITVGDWYTFAHRKGIPSPSSDERSNLKNWKDNFFWLDDRCLPEDMRWRFKDQTMSFDLGEDFVFDQRLARALIEHKSPIRPLHEHFLLLGRLCFQWSQRDRDWPVIRRKSDRTTMSLLDALKVAPSAQEIRPILPQDVQEHIAAEITSSVPQGVTDQSATEATSLPLSPKGGAGSSGSQAGKKSILDDVDSDPEVRSLDEALCYRPSSASLKSKGIDDKAKKQTPPRKRKTESLTIRSADDLPMPKLKKGKQSSSHLSGDVMVELDEHLTGGKFSREEAALARTKPTPVFSGGFLPVNEVEGMHVENPEVSSKGAKKTPGEHKVVTFSGTTLGSSLGPDCFVGEEEDQVSSHPPSWFGPELMSFFRYADVFSDDMEIDPTTAEDKFVPDWDIRNKDSVMDELVARTFLFNIGTPINHARSQKMKSQDLGATVLSNQAQSNIFVTELYRRWVESESVREDLEKEMRSLKRKIHKAPEMEKKVAQLTTELQTHQEKIKSLMVQNQSSQAAAASAAEERDRVSTELKNFSESMRKQDEEHKSVMAKMEESFNNARLAYANMMAGEAELKAQIEEMKCNHDAEVDGIKKENIALKASVDDLPVTKTWLLSEGARLLAKNIHKGREMTAAVAAVNNAMSAVGVNSGLHNGYLHALKLKTPYSAVPLLNRNAAEELSTAVACFDSLTFPVVEDLPKLIDAPLSKIKEALTFANSESLEK</sequence>
<feature type="domain" description="Transposase (putative) gypsy type" evidence="3">
    <location>
        <begin position="64"/>
        <end position="118"/>
    </location>
</feature>
<evidence type="ECO:0000256" key="1">
    <source>
        <dbReference type="SAM" id="Coils"/>
    </source>
</evidence>
<dbReference type="EMBL" id="MNCJ02000319">
    <property type="protein sequence ID" value="KAF5811435.1"/>
    <property type="molecule type" value="Genomic_DNA"/>
</dbReference>
<feature type="region of interest" description="Disordered" evidence="2">
    <location>
        <begin position="328"/>
        <end position="377"/>
    </location>
</feature>
<feature type="compositionally biased region" description="Low complexity" evidence="2">
    <location>
        <begin position="283"/>
        <end position="302"/>
    </location>
</feature>
<feature type="region of interest" description="Disordered" evidence="2">
    <location>
        <begin position="625"/>
        <end position="654"/>
    </location>
</feature>